<dbReference type="Gene3D" id="2.60.40.420">
    <property type="entry name" value="Cupredoxins - blue copper proteins"/>
    <property type="match status" value="1"/>
</dbReference>
<dbReference type="Proteomes" id="UP001385951">
    <property type="component" value="Unassembled WGS sequence"/>
</dbReference>
<evidence type="ECO:0000313" key="3">
    <source>
        <dbReference type="EMBL" id="KAK7693599.1"/>
    </source>
</evidence>
<feature type="chain" id="PRO_5043339921" description="Phytocyanin domain-containing protein" evidence="1">
    <location>
        <begin position="21"/>
        <end position="410"/>
    </location>
</feature>
<organism evidence="3 4">
    <name type="scientific">Cerrena zonata</name>
    <dbReference type="NCBI Taxonomy" id="2478898"/>
    <lineage>
        <taxon>Eukaryota</taxon>
        <taxon>Fungi</taxon>
        <taxon>Dikarya</taxon>
        <taxon>Basidiomycota</taxon>
        <taxon>Agaricomycotina</taxon>
        <taxon>Agaricomycetes</taxon>
        <taxon>Polyporales</taxon>
        <taxon>Cerrenaceae</taxon>
        <taxon>Cerrena</taxon>
    </lineage>
</organism>
<reference evidence="3 4" key="1">
    <citation type="submission" date="2022-09" db="EMBL/GenBank/DDBJ databases">
        <authorList>
            <person name="Palmer J.M."/>
        </authorList>
    </citation>
    <scope>NUCLEOTIDE SEQUENCE [LARGE SCALE GENOMIC DNA]</scope>
    <source>
        <strain evidence="3 4">DSM 7382</strain>
    </source>
</reference>
<keyword evidence="4" id="KW-1185">Reference proteome</keyword>
<name>A0AAW0GP32_9APHY</name>
<dbReference type="AlphaFoldDB" id="A0AAW0GP32"/>
<dbReference type="EMBL" id="JASBNA010000003">
    <property type="protein sequence ID" value="KAK7693599.1"/>
    <property type="molecule type" value="Genomic_DNA"/>
</dbReference>
<dbReference type="GO" id="GO:0009055">
    <property type="term" value="F:electron transfer activity"/>
    <property type="evidence" value="ECO:0007669"/>
    <property type="project" value="InterPro"/>
</dbReference>
<dbReference type="InterPro" id="IPR008972">
    <property type="entry name" value="Cupredoxin"/>
</dbReference>
<dbReference type="PANTHER" id="PTHR34883">
    <property type="entry name" value="SERINE-RICH PROTEIN, PUTATIVE-RELATED-RELATED"/>
    <property type="match status" value="1"/>
</dbReference>
<evidence type="ECO:0000259" key="2">
    <source>
        <dbReference type="Pfam" id="PF02298"/>
    </source>
</evidence>
<dbReference type="InterPro" id="IPR052953">
    <property type="entry name" value="Ser-rich/MCO-related"/>
</dbReference>
<dbReference type="InterPro" id="IPR003245">
    <property type="entry name" value="Phytocyanin_dom"/>
</dbReference>
<feature type="domain" description="Phytocyanin" evidence="2">
    <location>
        <begin position="177"/>
        <end position="245"/>
    </location>
</feature>
<dbReference type="Pfam" id="PF02298">
    <property type="entry name" value="Cu_bind_like"/>
    <property type="match status" value="1"/>
</dbReference>
<dbReference type="PANTHER" id="PTHR34883:SF15">
    <property type="entry name" value="EXTRACELLULAR SERINE-RICH PROTEIN"/>
    <property type="match status" value="1"/>
</dbReference>
<feature type="signal peptide" evidence="1">
    <location>
        <begin position="1"/>
        <end position="20"/>
    </location>
</feature>
<keyword evidence="1" id="KW-0732">Signal</keyword>
<sequence>MVFIAPFIGAVALFAGYASALPRPDSAVGQEVAVSAPNGIVLSDTVELASQSAAEAASAMPAYATTTSADYSAATTAASYGSQPAAYMPAATEATSTSAAYASSQTYGSGSSSWSNSMSGGSYDSCVQQCVASFGAPAATYTPSPTQGSSGSGSTHTVIVAPTQGVLRYIPFAVNASVGDTVRFVWHANNHTVTKSSQLELCNKTSDKPFASGTHDKDFTFDQLVNDTNPTFYYCGTPGHCQKGMFGIINPPNAAGASTSVGMMMSSIMQNNTDLSAMSSYTNSVAASVPGANTWGTNMDMAQMPSWSYKYMAENVLYARTFMAMNPDVITQDGNINMDTTAPLMFPTDLSTVNNAAAGSPSSPAVSASASSASATASTTAAAKTNGARSTAVSGGLLAIVALAASFLAL</sequence>
<evidence type="ECO:0000256" key="1">
    <source>
        <dbReference type="SAM" id="SignalP"/>
    </source>
</evidence>
<comment type="caution">
    <text evidence="3">The sequence shown here is derived from an EMBL/GenBank/DDBJ whole genome shotgun (WGS) entry which is preliminary data.</text>
</comment>
<dbReference type="CDD" id="cd00920">
    <property type="entry name" value="Cupredoxin"/>
    <property type="match status" value="1"/>
</dbReference>
<accession>A0AAW0GP32</accession>
<protein>
    <recommendedName>
        <fullName evidence="2">Phytocyanin domain-containing protein</fullName>
    </recommendedName>
</protein>
<gene>
    <name evidence="3" type="ORF">QCA50_003168</name>
</gene>
<evidence type="ECO:0000313" key="4">
    <source>
        <dbReference type="Proteomes" id="UP001385951"/>
    </source>
</evidence>
<proteinExistence type="predicted"/>
<dbReference type="SUPFAM" id="SSF49503">
    <property type="entry name" value="Cupredoxins"/>
    <property type="match status" value="1"/>
</dbReference>